<evidence type="ECO:0000313" key="2">
    <source>
        <dbReference type="Proteomes" id="UP001149079"/>
    </source>
</evidence>
<comment type="caution">
    <text evidence="1">The sequence shown here is derived from an EMBL/GenBank/DDBJ whole genome shotgun (WGS) entry which is preliminary data.</text>
</comment>
<proteinExistence type="predicted"/>
<protein>
    <submittedName>
        <fullName evidence="1">Uncharacterized protein</fullName>
    </submittedName>
</protein>
<dbReference type="EMBL" id="JAPQKL010000006">
    <property type="protein sequence ID" value="KAJ5124848.1"/>
    <property type="molecule type" value="Genomic_DNA"/>
</dbReference>
<accession>A0A9W9GNE9</accession>
<sequence>MAHYGSIDGQLTGLHWAAYYLDPIANARSDGSVTVASERTFSAAPTAHEVFLVIGRAEVI</sequence>
<dbReference type="RefSeq" id="XP_056519247.1">
    <property type="nucleotide sequence ID" value="XM_056669417.1"/>
</dbReference>
<gene>
    <name evidence="1" type="ORF">N7515_008673</name>
</gene>
<organism evidence="1 2">
    <name type="scientific">Penicillium bovifimosum</name>
    <dbReference type="NCBI Taxonomy" id="126998"/>
    <lineage>
        <taxon>Eukaryota</taxon>
        <taxon>Fungi</taxon>
        <taxon>Dikarya</taxon>
        <taxon>Ascomycota</taxon>
        <taxon>Pezizomycotina</taxon>
        <taxon>Eurotiomycetes</taxon>
        <taxon>Eurotiomycetidae</taxon>
        <taxon>Eurotiales</taxon>
        <taxon>Aspergillaceae</taxon>
        <taxon>Penicillium</taxon>
    </lineage>
</organism>
<reference evidence="1" key="2">
    <citation type="journal article" date="2023" name="IMA Fungus">
        <title>Comparative genomic study of the Penicillium genus elucidates a diverse pangenome and 15 lateral gene transfer events.</title>
        <authorList>
            <person name="Petersen C."/>
            <person name="Sorensen T."/>
            <person name="Nielsen M.R."/>
            <person name="Sondergaard T.E."/>
            <person name="Sorensen J.L."/>
            <person name="Fitzpatrick D.A."/>
            <person name="Frisvad J.C."/>
            <person name="Nielsen K.L."/>
        </authorList>
    </citation>
    <scope>NUCLEOTIDE SEQUENCE</scope>
    <source>
        <strain evidence="1">IBT 22155</strain>
    </source>
</reference>
<evidence type="ECO:0000313" key="1">
    <source>
        <dbReference type="EMBL" id="KAJ5124848.1"/>
    </source>
</evidence>
<keyword evidence="2" id="KW-1185">Reference proteome</keyword>
<name>A0A9W9GNE9_9EURO</name>
<dbReference type="GeneID" id="81408587"/>
<dbReference type="Proteomes" id="UP001149079">
    <property type="component" value="Unassembled WGS sequence"/>
</dbReference>
<reference evidence="1" key="1">
    <citation type="submission" date="2022-11" db="EMBL/GenBank/DDBJ databases">
        <authorList>
            <person name="Petersen C."/>
        </authorList>
    </citation>
    <scope>NUCLEOTIDE SEQUENCE</scope>
    <source>
        <strain evidence="1">IBT 22155</strain>
    </source>
</reference>
<dbReference type="AlphaFoldDB" id="A0A9W9GNE9"/>